<dbReference type="CTD" id="54436"/>
<protein>
    <submittedName>
        <fullName evidence="4">SH3 domain and tetratricopeptide repeats 1</fullName>
    </submittedName>
</protein>
<evidence type="ECO:0000259" key="3">
    <source>
        <dbReference type="PROSITE" id="PS50002"/>
    </source>
</evidence>
<dbReference type="SMART" id="SM00326">
    <property type="entry name" value="SH3"/>
    <property type="match status" value="1"/>
</dbReference>
<reference evidence="4 5" key="1">
    <citation type="journal article" date="2014" name="Nature">
        <title>The genomic substrate for adaptive radiation in African cichlid fish.</title>
        <authorList>
            <person name="Brawand D."/>
            <person name="Wagner C.E."/>
            <person name="Li Y.I."/>
            <person name="Malinsky M."/>
            <person name="Keller I."/>
            <person name="Fan S."/>
            <person name="Simakov O."/>
            <person name="Ng A.Y."/>
            <person name="Lim Z.W."/>
            <person name="Bezault E."/>
            <person name="Turner-Maier J."/>
            <person name="Johnson J."/>
            <person name="Alcazar R."/>
            <person name="Noh H.J."/>
            <person name="Russell P."/>
            <person name="Aken B."/>
            <person name="Alfoldi J."/>
            <person name="Amemiya C."/>
            <person name="Azzouzi N."/>
            <person name="Baroiller J.F."/>
            <person name="Barloy-Hubler F."/>
            <person name="Berlin A."/>
            <person name="Bloomquist R."/>
            <person name="Carleton K.L."/>
            <person name="Conte M.A."/>
            <person name="D'Cotta H."/>
            <person name="Eshel O."/>
            <person name="Gaffney L."/>
            <person name="Galibert F."/>
            <person name="Gante H.F."/>
            <person name="Gnerre S."/>
            <person name="Greuter L."/>
            <person name="Guyon R."/>
            <person name="Haddad N.S."/>
            <person name="Haerty W."/>
            <person name="Harris R.M."/>
            <person name="Hofmann H.A."/>
            <person name="Hourlier T."/>
            <person name="Hulata G."/>
            <person name="Jaffe D.B."/>
            <person name="Lara M."/>
            <person name="Lee A.P."/>
            <person name="MacCallum I."/>
            <person name="Mwaiko S."/>
            <person name="Nikaido M."/>
            <person name="Nishihara H."/>
            <person name="Ozouf-Costaz C."/>
            <person name="Penman D.J."/>
            <person name="Przybylski D."/>
            <person name="Rakotomanga M."/>
            <person name="Renn S.C.P."/>
            <person name="Ribeiro F.J."/>
            <person name="Ron M."/>
            <person name="Salzburger W."/>
            <person name="Sanchez-Pulido L."/>
            <person name="Santos M.E."/>
            <person name="Searle S."/>
            <person name="Sharpe T."/>
            <person name="Swofford R."/>
            <person name="Tan F.J."/>
            <person name="Williams L."/>
            <person name="Young S."/>
            <person name="Yin S."/>
            <person name="Okada N."/>
            <person name="Kocher T.D."/>
            <person name="Miska E.A."/>
            <person name="Lander E.S."/>
            <person name="Venkatesh B."/>
            <person name="Fernald R.D."/>
            <person name="Meyer A."/>
            <person name="Ponting C.P."/>
            <person name="Streelman J.T."/>
            <person name="Lindblad-Toh K."/>
            <person name="Seehausen O."/>
            <person name="Di Palma F."/>
        </authorList>
    </citation>
    <scope>NUCLEOTIDE SEQUENCE</scope>
</reference>
<reference evidence="4" key="3">
    <citation type="submission" date="2025-09" db="UniProtKB">
        <authorList>
            <consortium name="Ensembl"/>
        </authorList>
    </citation>
    <scope>IDENTIFICATION</scope>
</reference>
<keyword evidence="5" id="KW-1185">Reference proteome</keyword>
<dbReference type="SUPFAM" id="SSF48452">
    <property type="entry name" value="TPR-like"/>
    <property type="match status" value="2"/>
</dbReference>
<dbReference type="RefSeq" id="XP_004574858.2">
    <property type="nucleotide sequence ID" value="XM_004574801.3"/>
</dbReference>
<dbReference type="PANTHER" id="PTHR22647">
    <property type="entry name" value="SH3 DOMAIN AND TETRATRICOPEPTIDE REPEATS CONTAINING PROTEIN"/>
    <property type="match status" value="1"/>
</dbReference>
<evidence type="ECO:0000313" key="5">
    <source>
        <dbReference type="Proteomes" id="UP000265160"/>
    </source>
</evidence>
<dbReference type="InterPro" id="IPR042772">
    <property type="entry name" value="SH3TC1/SH3TC2"/>
</dbReference>
<dbReference type="PANTHER" id="PTHR22647:SF3">
    <property type="entry name" value="SH3 DOMAIN AND TETRATRICOPEPTIDE REPEAT-CONTAINING PROTEIN 1"/>
    <property type="match status" value="1"/>
</dbReference>
<evidence type="ECO:0000256" key="2">
    <source>
        <dbReference type="PROSITE-ProRule" id="PRU00192"/>
    </source>
</evidence>
<sequence length="1319" mass="148808">MSARSERDSWSHKYRRQLSTDVQQYRHMTEILHRPSGMAVHGLSGDAVSLKGTLSAYEENFPVALPVLLDVVRGPDHLPADEKSQEMLRGKLCMLEADSSEVNTLFKELSAHLISINSERKAIYVMFTTFEDIWKFTTYYRIGFLRHCMENLLLEQTFWLSSLKDDFAIEVTIQEETLNLFYRGILLQEGSLFASCSASQMFDSSTSGGDLYLEQGDIAQFEPPFLGSGWTVLCLADGARGTAPRPALEPVIPFHQWFLKSCAESILIGDGKSTCDFPLHFARGTCLAKKEYDAEGPDELSVSPGDPITIVGFLVPCFDWFTGKKEATGEIGLVRTSLVKPSTDAYDSAEIFLDEEDWIFSSPQEEKVIEQSIAILKKKSHNDIGHNYKLDMVTYQDSEKKTSPSFSRKVESEQKEFKTNIHRFLDQDKQSTPHYTVTKRETLEESGLAAEAKSPKLPSFVVQPVEGNKNTLIPLLSFLDGRDYKVEFGILYGLSSEKLASSTFTGHCDEDELISFLGVARETARKKHLFWSQTRLCFLLGKLCVGRSKFNQAQVYFEETLSVPREGFTDLRLLASIFSNLAATYLLQKNTESFFAVTERLVALLIGIPDCLKSLEDNSSLKYMLKKAILSHNKMAEARACLLLAKHHWTSAMGAQVVPYLERLLILCDEAQRPWRISPSHGYLALGKLYSELHRPHLSASSVRRASLLPSATLSDCLGSMVLLLDTVAEQETPVPPQMAPYLHKALTFPKLQSRERNHYQILSHQLTVCLCQLYCKHKMTGHAICHMQALINNSPSRQVCVSVSERKGFLIWLAWLYIDNSQPAVALDILESILASIPEHCTTPQEGVVLNMRGVALRCMGDVRRAAESYQAAIDICQEFEDMPNGAVAQANLGLLCLKAGAKTLAERHLSEAVQLFSELSEESNVENFIPVLMELGKYYVKQQQLDYGKGCYEWALLLAINANLLEYELSVTRCLCRLYECKIPNQVQWIIYSQHRVQLLRHTGYREQEGEALEAISQIYLSIGTEQAYRAALDYTKTSLGIFIDLGCKEKEAYGWLQAGKIYQLLGQIELVDIYVQAAQDVALSTGDTSFILKLLETAGDIFFDSCRDRDKAVLFYRDRALPIAVKSNSIHSRLRLCNKLTEVMFCLKLYGEAVEFAHIAADISKSLGERLNERVACHRLGSLYHCLKQCELAEHYYLKTLTLCPTPLQFDEEPLYYVRLYQTLGDIIFTDLKDPFDAAGYYHLALAAAMDLGNKKSQLQLCTQLATIYHNFIIDRERSLFFYQKARGFAAELNAKRINISPGQQYSSAQYKNIGQ</sequence>
<dbReference type="InterPro" id="IPR011990">
    <property type="entry name" value="TPR-like_helical_dom_sf"/>
</dbReference>
<dbReference type="STRING" id="106582.ENSMZEP00005012390"/>
<dbReference type="InterPro" id="IPR001452">
    <property type="entry name" value="SH3_domain"/>
</dbReference>
<dbReference type="InterPro" id="IPR036028">
    <property type="entry name" value="SH3-like_dom_sf"/>
</dbReference>
<dbReference type="Pfam" id="PF00018">
    <property type="entry name" value="SH3_1"/>
    <property type="match status" value="1"/>
</dbReference>
<organism evidence="4 5">
    <name type="scientific">Maylandia zebra</name>
    <name type="common">zebra mbuna</name>
    <dbReference type="NCBI Taxonomy" id="106582"/>
    <lineage>
        <taxon>Eukaryota</taxon>
        <taxon>Metazoa</taxon>
        <taxon>Chordata</taxon>
        <taxon>Craniata</taxon>
        <taxon>Vertebrata</taxon>
        <taxon>Euteleostomi</taxon>
        <taxon>Actinopterygii</taxon>
        <taxon>Neopterygii</taxon>
        <taxon>Teleostei</taxon>
        <taxon>Neoteleostei</taxon>
        <taxon>Acanthomorphata</taxon>
        <taxon>Ovalentaria</taxon>
        <taxon>Cichlomorphae</taxon>
        <taxon>Cichliformes</taxon>
        <taxon>Cichlidae</taxon>
        <taxon>African cichlids</taxon>
        <taxon>Pseudocrenilabrinae</taxon>
        <taxon>Haplochromini</taxon>
        <taxon>Maylandia</taxon>
        <taxon>Maylandia zebra complex</taxon>
    </lineage>
</organism>
<dbReference type="SMART" id="SM00028">
    <property type="entry name" value="TPR"/>
    <property type="match status" value="5"/>
</dbReference>
<dbReference type="Ensembl" id="ENSMZET00005012823.1">
    <property type="protein sequence ID" value="ENSMZEP00005012390.1"/>
    <property type="gene ID" value="ENSMZEG00005009302.1"/>
</dbReference>
<dbReference type="Gene3D" id="2.30.30.40">
    <property type="entry name" value="SH3 Domains"/>
    <property type="match status" value="1"/>
</dbReference>
<keyword evidence="1 2" id="KW-0728">SH3 domain</keyword>
<dbReference type="InterPro" id="IPR019734">
    <property type="entry name" value="TPR_rpt"/>
</dbReference>
<dbReference type="Gene3D" id="1.25.40.10">
    <property type="entry name" value="Tetratricopeptide repeat domain"/>
    <property type="match status" value="2"/>
</dbReference>
<dbReference type="PROSITE" id="PS50002">
    <property type="entry name" value="SH3"/>
    <property type="match status" value="1"/>
</dbReference>
<name>A0A3P9BR13_9CICH</name>
<accession>A0A3P9BR13</accession>
<reference evidence="4" key="2">
    <citation type="submission" date="2025-08" db="UniProtKB">
        <authorList>
            <consortium name="Ensembl"/>
        </authorList>
    </citation>
    <scope>IDENTIFICATION</scope>
</reference>
<evidence type="ECO:0000256" key="1">
    <source>
        <dbReference type="ARBA" id="ARBA00022443"/>
    </source>
</evidence>
<feature type="domain" description="SH3" evidence="3">
    <location>
        <begin position="281"/>
        <end position="344"/>
    </location>
</feature>
<dbReference type="KEGG" id="mze:101478034"/>
<proteinExistence type="predicted"/>
<dbReference type="Proteomes" id="UP000265160">
    <property type="component" value="LG3"/>
</dbReference>
<evidence type="ECO:0000313" key="4">
    <source>
        <dbReference type="Ensembl" id="ENSMZEP00005012390.1"/>
    </source>
</evidence>
<dbReference type="GeneTree" id="ENSGT00530000063812"/>
<dbReference type="SUPFAM" id="SSF50044">
    <property type="entry name" value="SH3-domain"/>
    <property type="match status" value="1"/>
</dbReference>